<dbReference type="AlphaFoldDB" id="E4ZQW5"/>
<reference evidence="6" key="1">
    <citation type="journal article" date="2011" name="Nat. Commun.">
        <title>Effector diversification within compartments of the Leptosphaeria maculans genome affected by Repeat-Induced Point mutations.</title>
        <authorList>
            <person name="Rouxel T."/>
            <person name="Grandaubert J."/>
            <person name="Hane J.K."/>
            <person name="Hoede C."/>
            <person name="van de Wouw A.P."/>
            <person name="Couloux A."/>
            <person name="Dominguez V."/>
            <person name="Anthouard V."/>
            <person name="Bally P."/>
            <person name="Bourras S."/>
            <person name="Cozijnsen A.J."/>
            <person name="Ciuffetti L.M."/>
            <person name="Degrave A."/>
            <person name="Dilmaghani A."/>
            <person name="Duret L."/>
            <person name="Fudal I."/>
            <person name="Goodwin S.B."/>
            <person name="Gout L."/>
            <person name="Glaser N."/>
            <person name="Linglin J."/>
            <person name="Kema G.H.J."/>
            <person name="Lapalu N."/>
            <person name="Lawrence C.B."/>
            <person name="May K."/>
            <person name="Meyer M."/>
            <person name="Ollivier B."/>
            <person name="Poulain J."/>
            <person name="Schoch C.L."/>
            <person name="Simon A."/>
            <person name="Spatafora J.W."/>
            <person name="Stachowiak A."/>
            <person name="Turgeon B.G."/>
            <person name="Tyler B.M."/>
            <person name="Vincent D."/>
            <person name="Weissenbach J."/>
            <person name="Amselem J."/>
            <person name="Quesneville H."/>
            <person name="Oliver R.P."/>
            <person name="Wincker P."/>
            <person name="Balesdent M.-H."/>
            <person name="Howlett B.J."/>
        </authorList>
    </citation>
    <scope>NUCLEOTIDE SEQUENCE [LARGE SCALE GENOMIC DNA]</scope>
    <source>
        <strain evidence="6">JN3 / isolate v23.1.3 / race Av1-4-5-6-7-8</strain>
    </source>
</reference>
<evidence type="ECO:0000313" key="5">
    <source>
        <dbReference type="EMBL" id="CBX94120.1"/>
    </source>
</evidence>
<dbReference type="VEuPathDB" id="FungiDB:LEMA_P037940.1"/>
<dbReference type="SUPFAM" id="SSF47113">
    <property type="entry name" value="Histone-fold"/>
    <property type="match status" value="1"/>
</dbReference>
<feature type="region of interest" description="Disordered" evidence="3">
    <location>
        <begin position="1"/>
        <end position="33"/>
    </location>
</feature>
<feature type="domain" description="Transcription factor CBF/NF-Y/archaeal histone" evidence="4">
    <location>
        <begin position="106"/>
        <end position="170"/>
    </location>
</feature>
<organism evidence="6">
    <name type="scientific">Leptosphaeria maculans (strain JN3 / isolate v23.1.3 / race Av1-4-5-6-7-8)</name>
    <name type="common">Blackleg fungus</name>
    <name type="synonym">Phoma lingam</name>
    <dbReference type="NCBI Taxonomy" id="985895"/>
    <lineage>
        <taxon>Eukaryota</taxon>
        <taxon>Fungi</taxon>
        <taxon>Dikarya</taxon>
        <taxon>Ascomycota</taxon>
        <taxon>Pezizomycotina</taxon>
        <taxon>Dothideomycetes</taxon>
        <taxon>Pleosporomycetidae</taxon>
        <taxon>Pleosporales</taxon>
        <taxon>Pleosporineae</taxon>
        <taxon>Leptosphaeriaceae</taxon>
        <taxon>Plenodomus</taxon>
        <taxon>Plenodomus lingam/Leptosphaeria maculans species complex</taxon>
    </lineage>
</organism>
<keyword evidence="6" id="KW-1185">Reference proteome</keyword>
<gene>
    <name evidence="5" type="ORF">LEMA_P037940.1</name>
</gene>
<dbReference type="HOGENOM" id="CLU_045277_7_0_1"/>
<dbReference type="Pfam" id="PF00808">
    <property type="entry name" value="CBFD_NFYB_HMF"/>
    <property type="match status" value="1"/>
</dbReference>
<evidence type="ECO:0000313" key="6">
    <source>
        <dbReference type="Proteomes" id="UP000002668"/>
    </source>
</evidence>
<feature type="compositionally biased region" description="Basic and acidic residues" evidence="3">
    <location>
        <begin position="194"/>
        <end position="204"/>
    </location>
</feature>
<feature type="compositionally biased region" description="Acidic residues" evidence="3">
    <location>
        <begin position="296"/>
        <end position="306"/>
    </location>
</feature>
<dbReference type="InParanoid" id="E4ZQW5"/>
<dbReference type="GO" id="GO:0008623">
    <property type="term" value="C:CHRAC"/>
    <property type="evidence" value="ECO:0007669"/>
    <property type="project" value="TreeGrafter"/>
</dbReference>
<dbReference type="InterPro" id="IPR003958">
    <property type="entry name" value="CBFA_NFYB_domain"/>
</dbReference>
<evidence type="ECO:0000256" key="2">
    <source>
        <dbReference type="ARBA" id="ARBA00023242"/>
    </source>
</evidence>
<feature type="compositionally biased region" description="Low complexity" evidence="3">
    <location>
        <begin position="283"/>
        <end position="295"/>
    </location>
</feature>
<feature type="compositionally biased region" description="Basic and acidic residues" evidence="3">
    <location>
        <begin position="263"/>
        <end position="276"/>
    </location>
</feature>
<proteinExistence type="predicted"/>
<evidence type="ECO:0000259" key="4">
    <source>
        <dbReference type="Pfam" id="PF00808"/>
    </source>
</evidence>
<dbReference type="PANTHER" id="PTHR10252:SF54">
    <property type="entry name" value="CHROMATIN ACCESSIBILITY COMPLEX PROTEIN 1"/>
    <property type="match status" value="1"/>
</dbReference>
<feature type="region of interest" description="Disordered" evidence="3">
    <location>
        <begin position="194"/>
        <end position="352"/>
    </location>
</feature>
<protein>
    <recommendedName>
        <fullName evidence="4">Transcription factor CBF/NF-Y/archaeal histone domain-containing protein</fullName>
    </recommendedName>
</protein>
<evidence type="ECO:0000256" key="3">
    <source>
        <dbReference type="SAM" id="MobiDB-lite"/>
    </source>
</evidence>
<keyword evidence="2" id="KW-0539">Nucleus</keyword>
<feature type="compositionally biased region" description="Low complexity" evidence="3">
    <location>
        <begin position="318"/>
        <end position="337"/>
    </location>
</feature>
<evidence type="ECO:0000256" key="1">
    <source>
        <dbReference type="ARBA" id="ARBA00004123"/>
    </source>
</evidence>
<dbReference type="PANTHER" id="PTHR10252">
    <property type="entry name" value="HISTONE-LIKE TRANSCRIPTION FACTOR CCAAT-RELATED"/>
    <property type="match status" value="1"/>
</dbReference>
<dbReference type="EMBL" id="FP929116">
    <property type="protein sequence ID" value="CBX94120.1"/>
    <property type="molecule type" value="Genomic_DNA"/>
</dbReference>
<comment type="subcellular location">
    <subcellularLocation>
        <location evidence="1">Nucleus</location>
    </subcellularLocation>
</comment>
<dbReference type="GO" id="GO:0006261">
    <property type="term" value="P:DNA-templated DNA replication"/>
    <property type="evidence" value="ECO:0007669"/>
    <property type="project" value="TreeGrafter"/>
</dbReference>
<dbReference type="eggNOG" id="KOG1657">
    <property type="taxonomic scope" value="Eukaryota"/>
</dbReference>
<accession>E4ZQW5</accession>
<dbReference type="Proteomes" id="UP000002668">
    <property type="component" value="Genome"/>
</dbReference>
<dbReference type="Gene3D" id="1.10.20.10">
    <property type="entry name" value="Histone, subunit A"/>
    <property type="match status" value="1"/>
</dbReference>
<name>E4ZQW5_LEPMJ</name>
<dbReference type="OrthoDB" id="636685at2759"/>
<dbReference type="CDD" id="cd23645">
    <property type="entry name" value="HFD_Dpb3-like"/>
    <property type="match status" value="1"/>
</dbReference>
<sequence length="352" mass="38499">MAASAKLAYNAYPQRTSNNTRPHPISTPNSQPHRVAIPNSVPLKKMPYNNTPIAPAKEITGHVSLPRKPPSFCLSCHFQVTCMLSMSLNHPFSQHHPLQPPTNPRLTVARVQKIITADPAHLTVSKNASFAIALATEMFIQHLATTTHNVVKAERKPRRNIQYRDVSSAVSKTDNLEFLVDVVPKTTTWGAVKRGGDAARKGRADGGSNRAGKRGAGLAEAENGEGEDDANVLPSRENQTLEQRIDQHTSASASASAALTNGHKSDDAMDIDTHTSHDHHRPQSQPQPHHQNPPIDQDETDTEDDPAAMQLEMEMRGPPQQNHVVQPTTQQPQTQTHNVRRTSGFTAINGVK</sequence>
<dbReference type="InterPro" id="IPR050568">
    <property type="entry name" value="Transcr_DNA_Rep_Reg"/>
</dbReference>
<dbReference type="GO" id="GO:0046982">
    <property type="term" value="F:protein heterodimerization activity"/>
    <property type="evidence" value="ECO:0007669"/>
    <property type="project" value="InterPro"/>
</dbReference>
<dbReference type="STRING" id="985895.E4ZQW5"/>
<feature type="compositionally biased region" description="Polar residues" evidence="3">
    <location>
        <begin position="13"/>
        <end position="32"/>
    </location>
</feature>
<dbReference type="InterPro" id="IPR009072">
    <property type="entry name" value="Histone-fold"/>
</dbReference>